<reference evidence="2" key="2">
    <citation type="submission" date="2021-01" db="UniProtKB">
        <authorList>
            <consortium name="EnsemblMetazoa"/>
        </authorList>
    </citation>
    <scope>IDENTIFICATION</scope>
</reference>
<feature type="transmembrane region" description="Helical" evidence="1">
    <location>
        <begin position="170"/>
        <end position="192"/>
    </location>
</feature>
<evidence type="ECO:0008006" key="4">
    <source>
        <dbReference type="Google" id="ProtNLM"/>
    </source>
</evidence>
<dbReference type="KEGG" id="spu:585892"/>
<dbReference type="GeneID" id="585892"/>
<dbReference type="AlphaFoldDB" id="A0A7M7NLH0"/>
<dbReference type="InterPro" id="IPR026508">
    <property type="entry name" value="TMEM164"/>
</dbReference>
<dbReference type="PANTHER" id="PTHR20948:SF2">
    <property type="entry name" value="TRANSMEMBRANE PROTEIN 164"/>
    <property type="match status" value="1"/>
</dbReference>
<feature type="transmembrane region" description="Helical" evidence="1">
    <location>
        <begin position="44"/>
        <end position="62"/>
    </location>
</feature>
<accession>A0A7M7NLH0</accession>
<keyword evidence="1" id="KW-0812">Transmembrane</keyword>
<organism evidence="2 3">
    <name type="scientific">Strongylocentrotus purpuratus</name>
    <name type="common">Purple sea urchin</name>
    <dbReference type="NCBI Taxonomy" id="7668"/>
    <lineage>
        <taxon>Eukaryota</taxon>
        <taxon>Metazoa</taxon>
        <taxon>Echinodermata</taxon>
        <taxon>Eleutherozoa</taxon>
        <taxon>Echinozoa</taxon>
        <taxon>Echinoidea</taxon>
        <taxon>Euechinoidea</taxon>
        <taxon>Echinacea</taxon>
        <taxon>Camarodonta</taxon>
        <taxon>Echinidea</taxon>
        <taxon>Strongylocentrotidae</taxon>
        <taxon>Strongylocentrotus</taxon>
    </lineage>
</organism>
<evidence type="ECO:0000313" key="2">
    <source>
        <dbReference type="EnsemblMetazoa" id="XP_030837380"/>
    </source>
</evidence>
<reference evidence="3" key="1">
    <citation type="submission" date="2015-02" db="EMBL/GenBank/DDBJ databases">
        <title>Genome sequencing for Strongylocentrotus purpuratus.</title>
        <authorList>
            <person name="Murali S."/>
            <person name="Liu Y."/>
            <person name="Vee V."/>
            <person name="English A."/>
            <person name="Wang M."/>
            <person name="Skinner E."/>
            <person name="Han Y."/>
            <person name="Muzny D.M."/>
            <person name="Worley K.C."/>
            <person name="Gibbs R.A."/>
        </authorList>
    </citation>
    <scope>NUCLEOTIDE SEQUENCE</scope>
</reference>
<keyword evidence="1" id="KW-1133">Transmembrane helix</keyword>
<dbReference type="CTD" id="84187"/>
<dbReference type="FunCoup" id="A0A7M7NLH0">
    <property type="interactions" value="534"/>
</dbReference>
<dbReference type="InParanoid" id="A0A7M7NLH0"/>
<dbReference type="Proteomes" id="UP000007110">
    <property type="component" value="Unassembled WGS sequence"/>
</dbReference>
<evidence type="ECO:0000256" key="1">
    <source>
        <dbReference type="SAM" id="Phobius"/>
    </source>
</evidence>
<evidence type="ECO:0000313" key="3">
    <source>
        <dbReference type="Proteomes" id="UP000007110"/>
    </source>
</evidence>
<dbReference type="PANTHER" id="PTHR20948">
    <property type="entry name" value="TRANSMEMBRANE PROTEIN 164"/>
    <property type="match status" value="1"/>
</dbReference>
<dbReference type="OMA" id="FIYIMHG"/>
<sequence>MNTTLAPSMWTMDSLGWLYEGVDPKFAGNGGPECNNFLSVKQRVIETIIFVALGSLECWFAWQRLGVSDPHFQVEPRDKGERFGKRFLLVILCLTFGVEIGFKFASKTVIYLLNPCHMLTVVQIYLLAAPPSKLVRVVFRMQMASLSCPLLALLLPVVNTRLLPFEAEIYWIQHLMIYLIIPPYLLSLGGVYKTEGIWDFSWCWFTAGFLHNYHFICLQGLGLLTEVNLNAMVCPAPSDPFFGPFYRVCGFTHQHLLFPLHIKAYTYVAKSLVLRDQEEECNGHVGGMMKED</sequence>
<protein>
    <recommendedName>
        <fullName evidence="4">Transmembrane protein 164</fullName>
    </recommendedName>
</protein>
<name>A0A7M7NLH0_STRPU</name>
<feature type="transmembrane region" description="Helical" evidence="1">
    <location>
        <begin position="108"/>
        <end position="128"/>
    </location>
</feature>
<dbReference type="EnsemblMetazoa" id="XM_030981520">
    <property type="protein sequence ID" value="XP_030837380"/>
    <property type="gene ID" value="LOC585892"/>
</dbReference>
<feature type="transmembrane region" description="Helical" evidence="1">
    <location>
        <begin position="137"/>
        <end position="158"/>
    </location>
</feature>
<dbReference type="RefSeq" id="XP_030837380.1">
    <property type="nucleotide sequence ID" value="XM_030981520.1"/>
</dbReference>
<feature type="transmembrane region" description="Helical" evidence="1">
    <location>
        <begin position="83"/>
        <end position="102"/>
    </location>
</feature>
<keyword evidence="1" id="KW-0472">Membrane</keyword>
<proteinExistence type="predicted"/>
<keyword evidence="3" id="KW-1185">Reference proteome</keyword>
<dbReference type="OrthoDB" id="17328at2759"/>
<dbReference type="Pfam" id="PF14808">
    <property type="entry name" value="TMEM164"/>
    <property type="match status" value="1"/>
</dbReference>